<dbReference type="InterPro" id="IPR003819">
    <property type="entry name" value="TauD/TfdA-like"/>
</dbReference>
<gene>
    <name evidence="3" type="ORF">BDZ94DRAFT_1235994</name>
</gene>
<dbReference type="Pfam" id="PF02668">
    <property type="entry name" value="TauD"/>
    <property type="match status" value="1"/>
</dbReference>
<dbReference type="Gene3D" id="3.60.130.10">
    <property type="entry name" value="Clavaminate synthase-like"/>
    <property type="match status" value="1"/>
</dbReference>
<comment type="caution">
    <text evidence="3">The sequence shown here is derived from an EMBL/GenBank/DDBJ whole genome shotgun (WGS) entry which is preliminary data.</text>
</comment>
<proteinExistence type="predicted"/>
<dbReference type="AlphaFoldDB" id="A0A9P5Y8K2"/>
<dbReference type="PANTHER" id="PTHR10696">
    <property type="entry name" value="GAMMA-BUTYROBETAINE HYDROXYLASE-RELATED"/>
    <property type="match status" value="1"/>
</dbReference>
<feature type="domain" description="TauD/TfdA-like" evidence="2">
    <location>
        <begin position="99"/>
        <end position="365"/>
    </location>
</feature>
<dbReference type="GO" id="GO:0016491">
    <property type="term" value="F:oxidoreductase activity"/>
    <property type="evidence" value="ECO:0007669"/>
    <property type="project" value="UniProtKB-KW"/>
</dbReference>
<evidence type="ECO:0000313" key="3">
    <source>
        <dbReference type="EMBL" id="KAF9463721.1"/>
    </source>
</evidence>
<dbReference type="Proteomes" id="UP000807353">
    <property type="component" value="Unassembled WGS sequence"/>
</dbReference>
<name>A0A9P5Y8K2_9AGAR</name>
<dbReference type="InterPro" id="IPR050411">
    <property type="entry name" value="AlphaKG_dependent_hydroxylases"/>
</dbReference>
<organism evidence="3 4">
    <name type="scientific">Collybia nuda</name>
    <dbReference type="NCBI Taxonomy" id="64659"/>
    <lineage>
        <taxon>Eukaryota</taxon>
        <taxon>Fungi</taxon>
        <taxon>Dikarya</taxon>
        <taxon>Basidiomycota</taxon>
        <taxon>Agaricomycotina</taxon>
        <taxon>Agaricomycetes</taxon>
        <taxon>Agaricomycetidae</taxon>
        <taxon>Agaricales</taxon>
        <taxon>Tricholomatineae</taxon>
        <taxon>Clitocybaceae</taxon>
        <taxon>Collybia</taxon>
    </lineage>
</organism>
<keyword evidence="4" id="KW-1185">Reference proteome</keyword>
<dbReference type="SUPFAM" id="SSF51197">
    <property type="entry name" value="Clavaminate synthase-like"/>
    <property type="match status" value="1"/>
</dbReference>
<accession>A0A9P5Y8K2</accession>
<dbReference type="PANTHER" id="PTHR10696:SF54">
    <property type="entry name" value="FAMILY OXIDOREDUCTASE, PUTATIVE (AFU_ORTHOLOGUE AFUA_4G13850)-RELATED"/>
    <property type="match status" value="1"/>
</dbReference>
<evidence type="ECO:0000313" key="4">
    <source>
        <dbReference type="Proteomes" id="UP000807353"/>
    </source>
</evidence>
<reference evidence="3" key="1">
    <citation type="submission" date="2020-11" db="EMBL/GenBank/DDBJ databases">
        <authorList>
            <consortium name="DOE Joint Genome Institute"/>
            <person name="Ahrendt S."/>
            <person name="Riley R."/>
            <person name="Andreopoulos W."/>
            <person name="Labutti K."/>
            <person name="Pangilinan J."/>
            <person name="Ruiz-Duenas F.J."/>
            <person name="Barrasa J.M."/>
            <person name="Sanchez-Garcia M."/>
            <person name="Camarero S."/>
            <person name="Miyauchi S."/>
            <person name="Serrano A."/>
            <person name="Linde D."/>
            <person name="Babiker R."/>
            <person name="Drula E."/>
            <person name="Ayuso-Fernandez I."/>
            <person name="Pacheco R."/>
            <person name="Padilla G."/>
            <person name="Ferreira P."/>
            <person name="Barriuso J."/>
            <person name="Kellner H."/>
            <person name="Castanera R."/>
            <person name="Alfaro M."/>
            <person name="Ramirez L."/>
            <person name="Pisabarro A.G."/>
            <person name="Kuo A."/>
            <person name="Tritt A."/>
            <person name="Lipzen A."/>
            <person name="He G."/>
            <person name="Yan M."/>
            <person name="Ng V."/>
            <person name="Cullen D."/>
            <person name="Martin F."/>
            <person name="Rosso M.-N."/>
            <person name="Henrissat B."/>
            <person name="Hibbett D."/>
            <person name="Martinez A.T."/>
            <person name="Grigoriev I.V."/>
        </authorList>
    </citation>
    <scope>NUCLEOTIDE SEQUENCE</scope>
    <source>
        <strain evidence="3">CBS 247.69</strain>
    </source>
</reference>
<dbReference type="EMBL" id="MU150260">
    <property type="protein sequence ID" value="KAF9463721.1"/>
    <property type="molecule type" value="Genomic_DNA"/>
</dbReference>
<keyword evidence="1" id="KW-0560">Oxidoreductase</keyword>
<dbReference type="InterPro" id="IPR042098">
    <property type="entry name" value="TauD-like_sf"/>
</dbReference>
<evidence type="ECO:0000259" key="2">
    <source>
        <dbReference type="Pfam" id="PF02668"/>
    </source>
</evidence>
<evidence type="ECO:0000256" key="1">
    <source>
        <dbReference type="ARBA" id="ARBA00023002"/>
    </source>
</evidence>
<protein>
    <recommendedName>
        <fullName evidence="2">TauD/TfdA-like domain-containing protein</fullName>
    </recommendedName>
</protein>
<sequence length="411" mass="46221">MSSETPTPTHQQPDIEYHPDEIKWRARTARRLAENPGLEKVPLPEGFPKQVEGPIVWEGSDWVNEDQWVYNLSSSELEEIEGGLKHFKNLNVPMGYLSKDTFALSTLSTTLTGLARELYSGRGFFVLRALPVDKYSREDIAIIYAGKELSGITQVPSHNHLPGISSHVGRARGKQDDTGAVLAHIKDLRVSHAHEGNIGNAAYTTDKQVFHTDVGDLIALLALQSAAEGGVSKISSGGRVYNEIAATRPDLIRTMSEPWILDRFGATPPYTTRPVLYVEEGHAIIQYSRRHFTGYGDQKRGAEIPPITEAQAEALDTMHFLAEKYSLGLNFQKGDIQYINSMGLLHAREAFRDDEEHTRHLIRLWLRRDDLAWKTPGPLEHIWKKLYSISPEQQRFPLEPEIRKTASGKTK</sequence>
<dbReference type="OrthoDB" id="272271at2759"/>